<dbReference type="Gene3D" id="3.90.100.10">
    <property type="entry name" value="Orn/Lys/Arg decarboxylase, C-terminal domain"/>
    <property type="match status" value="1"/>
</dbReference>
<evidence type="ECO:0000256" key="3">
    <source>
        <dbReference type="ARBA" id="ARBA00022793"/>
    </source>
</evidence>
<evidence type="ECO:0000313" key="10">
    <source>
        <dbReference type="Proteomes" id="UP001499938"/>
    </source>
</evidence>
<dbReference type="PANTHER" id="PTHR43277">
    <property type="entry name" value="ARGININE DECARBOXYLASE"/>
    <property type="match status" value="1"/>
</dbReference>
<dbReference type="SUPFAM" id="SSF53383">
    <property type="entry name" value="PLP-dependent transferases"/>
    <property type="match status" value="1"/>
</dbReference>
<protein>
    <submittedName>
        <fullName evidence="9">Aminotransferase class I/II-fold pyridoxal phosphate-dependent enzyme</fullName>
    </submittedName>
</protein>
<evidence type="ECO:0000256" key="4">
    <source>
        <dbReference type="ARBA" id="ARBA00022898"/>
    </source>
</evidence>
<dbReference type="Pfam" id="PF03711">
    <property type="entry name" value="OKR_DC_1_C"/>
    <property type="match status" value="1"/>
</dbReference>
<dbReference type="EMBL" id="BAAAPO010000062">
    <property type="protein sequence ID" value="GAA1808813.1"/>
    <property type="molecule type" value="Genomic_DNA"/>
</dbReference>
<dbReference type="InterPro" id="IPR015421">
    <property type="entry name" value="PyrdxlP-dep_Trfase_major"/>
</dbReference>
<dbReference type="Pfam" id="PF01276">
    <property type="entry name" value="OKR_DC_1"/>
    <property type="match status" value="1"/>
</dbReference>
<gene>
    <name evidence="9" type="ORF">GCM10009811_35110</name>
</gene>
<proteinExistence type="inferred from homology"/>
<keyword evidence="4" id="KW-0663">Pyridoxal phosphate</keyword>
<dbReference type="GO" id="GO:0008483">
    <property type="term" value="F:transaminase activity"/>
    <property type="evidence" value="ECO:0007669"/>
    <property type="project" value="UniProtKB-KW"/>
</dbReference>
<dbReference type="InterPro" id="IPR015424">
    <property type="entry name" value="PyrdxlP-dep_Trfase"/>
</dbReference>
<reference evidence="9 10" key="1">
    <citation type="journal article" date="2019" name="Int. J. Syst. Evol. Microbiol.">
        <title>The Global Catalogue of Microorganisms (GCM) 10K type strain sequencing project: providing services to taxonomists for standard genome sequencing and annotation.</title>
        <authorList>
            <consortium name="The Broad Institute Genomics Platform"/>
            <consortium name="The Broad Institute Genome Sequencing Center for Infectious Disease"/>
            <person name="Wu L."/>
            <person name="Ma J."/>
        </authorList>
    </citation>
    <scope>NUCLEOTIDE SEQUENCE [LARGE SCALE GENOMIC DNA]</scope>
    <source>
        <strain evidence="9 10">JCM 15592</strain>
    </source>
</reference>
<name>A0ABN2M431_9MICO</name>
<dbReference type="Gene3D" id="3.40.640.10">
    <property type="entry name" value="Type I PLP-dependent aspartate aminotransferase-like (Major domain)"/>
    <property type="match status" value="1"/>
</dbReference>
<accession>A0ABN2M431</accession>
<dbReference type="PANTHER" id="PTHR43277:SF4">
    <property type="entry name" value="ARGININE DECARBOXYLASE"/>
    <property type="match status" value="1"/>
</dbReference>
<keyword evidence="9" id="KW-0032">Aminotransferase</keyword>
<evidence type="ECO:0000256" key="1">
    <source>
        <dbReference type="ARBA" id="ARBA00001933"/>
    </source>
</evidence>
<keyword evidence="3" id="KW-0210">Decarboxylase</keyword>
<keyword evidence="9" id="KW-0808">Transferase</keyword>
<evidence type="ECO:0000256" key="5">
    <source>
        <dbReference type="ARBA" id="ARBA00023239"/>
    </source>
</evidence>
<dbReference type="InterPro" id="IPR052357">
    <property type="entry name" value="Orn_Lys_Arg_decarboxylase-I"/>
</dbReference>
<feature type="region of interest" description="Disordered" evidence="6">
    <location>
        <begin position="151"/>
        <end position="179"/>
    </location>
</feature>
<keyword evidence="10" id="KW-1185">Reference proteome</keyword>
<dbReference type="InterPro" id="IPR000310">
    <property type="entry name" value="Orn/Lys/Arg_deCO2ase_major_dom"/>
</dbReference>
<keyword evidence="5" id="KW-0456">Lyase</keyword>
<comment type="similarity">
    <text evidence="2">Belongs to the Orn/Lys/Arg decarboxylase class-I family.</text>
</comment>
<comment type="cofactor">
    <cofactor evidence="1">
        <name>pyridoxal 5'-phosphate</name>
        <dbReference type="ChEBI" id="CHEBI:597326"/>
    </cofactor>
</comment>
<feature type="domain" description="Orn/Lys/Arg decarboxylases family 1 pyridoxal-P attachment site" evidence="7">
    <location>
        <begin position="13"/>
        <end position="325"/>
    </location>
</feature>
<comment type="caution">
    <text evidence="9">The sequence shown here is derived from an EMBL/GenBank/DDBJ whole genome shotgun (WGS) entry which is preliminary data.</text>
</comment>
<dbReference type="Proteomes" id="UP001499938">
    <property type="component" value="Unassembled WGS sequence"/>
</dbReference>
<evidence type="ECO:0000259" key="7">
    <source>
        <dbReference type="Pfam" id="PF01276"/>
    </source>
</evidence>
<dbReference type="InterPro" id="IPR008286">
    <property type="entry name" value="Prn/Lys/Arg_de-COase_C"/>
</dbReference>
<evidence type="ECO:0000259" key="8">
    <source>
        <dbReference type="Pfam" id="PF03711"/>
    </source>
</evidence>
<dbReference type="SUPFAM" id="SSF55904">
    <property type="entry name" value="Ornithine decarboxylase C-terminal domain"/>
    <property type="match status" value="1"/>
</dbReference>
<evidence type="ECO:0000256" key="6">
    <source>
        <dbReference type="SAM" id="MobiDB-lite"/>
    </source>
</evidence>
<organism evidence="9 10">
    <name type="scientific">Nostocoides veronense</name>
    <dbReference type="NCBI Taxonomy" id="330836"/>
    <lineage>
        <taxon>Bacteria</taxon>
        <taxon>Bacillati</taxon>
        <taxon>Actinomycetota</taxon>
        <taxon>Actinomycetes</taxon>
        <taxon>Micrococcales</taxon>
        <taxon>Intrasporangiaceae</taxon>
        <taxon>Nostocoides</taxon>
    </lineage>
</organism>
<evidence type="ECO:0000256" key="2">
    <source>
        <dbReference type="ARBA" id="ARBA00010671"/>
    </source>
</evidence>
<sequence length="504" mass="52850">MPTDPRGLRSDAPLFDAWLSFHKRTTHAFTIPGHKHRLDLVGDVVASDVPYYAGLDTMKLAHGVLADAQKRAARLWGADRCWFSAGGSTHGNQALALAVARPGARVVITRSAHRSLVTALVLAGLEPVWVIPDVDPATGLPLPITAEQLERACKQAQSPSAPLPDDDAQTSSGSGPRPPVLADPQLAAVFLTDPAYVGTHGDVAAWAEVAHAHGAPLIVDAAWAAHFGFHPDLPDHALACGADALVTSAHKVLPAYSQAALILLRSNRIDQGRLETAIDATHTTSPAGSIYASIDASRALLARDGEQLLGDCLGRVRRLRDRFASVPGLVVLDGPGIDPLKITLVLAGTGADGIVIEQDLIAAGQPVELADRDTIVAMVTMADEDADLEALADNLIESIECHRGAPRQPAGMAAYTITPEVVMSPRGAYYSGHAPTPIEFAVGHICAELIAPYPPGIPVLAPGERITEYALDALLAARDAGARIAYAADPTLRTILTVVAPVPC</sequence>
<feature type="domain" description="Orn/Lys/Arg decarboxylase C-terminal" evidence="8">
    <location>
        <begin position="387"/>
        <end position="477"/>
    </location>
</feature>
<evidence type="ECO:0000313" key="9">
    <source>
        <dbReference type="EMBL" id="GAA1808813.1"/>
    </source>
</evidence>
<dbReference type="InterPro" id="IPR036633">
    <property type="entry name" value="Prn/Lys/Arg_de-COase_C_sf"/>
</dbReference>
<dbReference type="RefSeq" id="WP_344088702.1">
    <property type="nucleotide sequence ID" value="NZ_BAAAPO010000062.1"/>
</dbReference>